<keyword evidence="1" id="KW-0732">Signal</keyword>
<proteinExistence type="predicted"/>
<dbReference type="InterPro" id="IPR016186">
    <property type="entry name" value="C-type_lectin-like/link_sf"/>
</dbReference>
<evidence type="ECO:0000313" key="4">
    <source>
        <dbReference type="Proteomes" id="UP000735302"/>
    </source>
</evidence>
<feature type="domain" description="C-type lectin" evidence="2">
    <location>
        <begin position="30"/>
        <end position="147"/>
    </location>
</feature>
<keyword evidence="4" id="KW-1185">Reference proteome</keyword>
<dbReference type="InterPro" id="IPR016187">
    <property type="entry name" value="CTDL_fold"/>
</dbReference>
<dbReference type="SUPFAM" id="SSF56436">
    <property type="entry name" value="C-type lectin-like"/>
    <property type="match status" value="1"/>
</dbReference>
<comment type="caution">
    <text evidence="3">The sequence shown here is derived from an EMBL/GenBank/DDBJ whole genome shotgun (WGS) entry which is preliminary data.</text>
</comment>
<accession>A0AAV3Y6X1</accession>
<feature type="signal peptide" evidence="1">
    <location>
        <begin position="1"/>
        <end position="20"/>
    </location>
</feature>
<sequence length="150" mass="17370">MSLLPILLLFGVLMIVTVQGYANYYVTPARKGRRYHVSKYHEPFNLAKMNGLCKKLGGYLVQIDDRTEFYDVSNAVSDARGHGPFYTGLTDEGSEGRFYNYNDKSPAKDLKWRWWQPDNWWGEHCVEIWRNGLNDLACGKHGRYICEVPV</sequence>
<dbReference type="PROSITE" id="PS50041">
    <property type="entry name" value="C_TYPE_LECTIN_2"/>
    <property type="match status" value="1"/>
</dbReference>
<feature type="chain" id="PRO_5043573559" evidence="1">
    <location>
        <begin position="21"/>
        <end position="150"/>
    </location>
</feature>
<dbReference type="Pfam" id="PF00059">
    <property type="entry name" value="Lectin_C"/>
    <property type="match status" value="1"/>
</dbReference>
<evidence type="ECO:0000256" key="1">
    <source>
        <dbReference type="SAM" id="SignalP"/>
    </source>
</evidence>
<dbReference type="InterPro" id="IPR001304">
    <property type="entry name" value="C-type_lectin-like"/>
</dbReference>
<protein>
    <submittedName>
        <fullName evidence="3">Pulmonary surfactant-associated protein d</fullName>
    </submittedName>
</protein>
<dbReference type="CDD" id="cd00037">
    <property type="entry name" value="CLECT"/>
    <property type="match status" value="1"/>
</dbReference>
<dbReference type="Proteomes" id="UP000735302">
    <property type="component" value="Unassembled WGS sequence"/>
</dbReference>
<dbReference type="EMBL" id="BLXT01000624">
    <property type="protein sequence ID" value="GFN78975.1"/>
    <property type="molecule type" value="Genomic_DNA"/>
</dbReference>
<gene>
    <name evidence="3" type="ORF">PoB_000548100</name>
</gene>
<organism evidence="3 4">
    <name type="scientific">Plakobranchus ocellatus</name>
    <dbReference type="NCBI Taxonomy" id="259542"/>
    <lineage>
        <taxon>Eukaryota</taxon>
        <taxon>Metazoa</taxon>
        <taxon>Spiralia</taxon>
        <taxon>Lophotrochozoa</taxon>
        <taxon>Mollusca</taxon>
        <taxon>Gastropoda</taxon>
        <taxon>Heterobranchia</taxon>
        <taxon>Euthyneura</taxon>
        <taxon>Panpulmonata</taxon>
        <taxon>Sacoglossa</taxon>
        <taxon>Placobranchoidea</taxon>
        <taxon>Plakobranchidae</taxon>
        <taxon>Plakobranchus</taxon>
    </lineage>
</organism>
<reference evidence="3 4" key="1">
    <citation type="journal article" date="2021" name="Elife">
        <title>Chloroplast acquisition without the gene transfer in kleptoplastic sea slugs, Plakobranchus ocellatus.</title>
        <authorList>
            <person name="Maeda T."/>
            <person name="Takahashi S."/>
            <person name="Yoshida T."/>
            <person name="Shimamura S."/>
            <person name="Takaki Y."/>
            <person name="Nagai Y."/>
            <person name="Toyoda A."/>
            <person name="Suzuki Y."/>
            <person name="Arimoto A."/>
            <person name="Ishii H."/>
            <person name="Satoh N."/>
            <person name="Nishiyama T."/>
            <person name="Hasebe M."/>
            <person name="Maruyama T."/>
            <person name="Minagawa J."/>
            <person name="Obokata J."/>
            <person name="Shigenobu S."/>
        </authorList>
    </citation>
    <scope>NUCLEOTIDE SEQUENCE [LARGE SCALE GENOMIC DNA]</scope>
</reference>
<dbReference type="AlphaFoldDB" id="A0AAV3Y6X1"/>
<evidence type="ECO:0000313" key="3">
    <source>
        <dbReference type="EMBL" id="GFN78975.1"/>
    </source>
</evidence>
<name>A0AAV3Y6X1_9GAST</name>
<dbReference type="Gene3D" id="3.10.100.10">
    <property type="entry name" value="Mannose-Binding Protein A, subunit A"/>
    <property type="match status" value="1"/>
</dbReference>
<dbReference type="SMART" id="SM00034">
    <property type="entry name" value="CLECT"/>
    <property type="match status" value="1"/>
</dbReference>
<evidence type="ECO:0000259" key="2">
    <source>
        <dbReference type="PROSITE" id="PS50041"/>
    </source>
</evidence>